<keyword evidence="2" id="KW-0238">DNA-binding</keyword>
<keyword evidence="3" id="KW-0804">Transcription</keyword>
<organism evidence="5 6">
    <name type="scientific">Blautia hominis</name>
    <dbReference type="NCBI Taxonomy" id="2025493"/>
    <lineage>
        <taxon>Bacteria</taxon>
        <taxon>Bacillati</taxon>
        <taxon>Bacillota</taxon>
        <taxon>Clostridia</taxon>
        <taxon>Lachnospirales</taxon>
        <taxon>Lachnospiraceae</taxon>
        <taxon>Blautia</taxon>
    </lineage>
</organism>
<gene>
    <name evidence="5" type="ORF">K040078D81_36230</name>
</gene>
<name>A0ABQ0BDI9_9FIRM</name>
<evidence type="ECO:0000313" key="6">
    <source>
        <dbReference type="Proteomes" id="UP001600943"/>
    </source>
</evidence>
<dbReference type="Gene3D" id="1.10.10.60">
    <property type="entry name" value="Homeodomain-like"/>
    <property type="match status" value="2"/>
</dbReference>
<dbReference type="RefSeq" id="WP_390407304.1">
    <property type="nucleotide sequence ID" value="NZ_BAABYW010000001.1"/>
</dbReference>
<protein>
    <recommendedName>
        <fullName evidence="4">HTH araC/xylS-type domain-containing protein</fullName>
    </recommendedName>
</protein>
<keyword evidence="1" id="KW-0805">Transcription regulation</keyword>
<accession>A0ABQ0BDI9</accession>
<reference evidence="5 6" key="1">
    <citation type="submission" date="2024-04" db="EMBL/GenBank/DDBJ databases">
        <title>Defined microbial consortia suppress multidrug-resistant proinflammatory Enterobacteriaceae via ecological control.</title>
        <authorList>
            <person name="Furuichi M."/>
            <person name="Kawaguchi T."/>
            <person name="Pust M."/>
            <person name="Yasuma K."/>
            <person name="Plichta D."/>
            <person name="Hasegawa N."/>
            <person name="Ohya T."/>
            <person name="Bhattarai S."/>
            <person name="Sasajima S."/>
            <person name="Aoto Y."/>
            <person name="Tuganbaev T."/>
            <person name="Yaginuma M."/>
            <person name="Ueda M."/>
            <person name="Okahashi N."/>
            <person name="Amafuji K."/>
            <person name="Kiridooshi Y."/>
            <person name="Sugita K."/>
            <person name="Strazar M."/>
            <person name="Skelly A."/>
            <person name="Suda W."/>
            <person name="Hattori M."/>
            <person name="Nakamoto N."/>
            <person name="Caballero S."/>
            <person name="Norman J."/>
            <person name="Olle B."/>
            <person name="Tanoue T."/>
            <person name="Arita M."/>
            <person name="Bucci V."/>
            <person name="Atarashi K."/>
            <person name="Xavier R."/>
            <person name="Honda K."/>
        </authorList>
    </citation>
    <scope>NUCLEOTIDE SEQUENCE [LARGE SCALE GENOMIC DNA]</scope>
    <source>
        <strain evidence="6">k04-0078-D8-1</strain>
    </source>
</reference>
<dbReference type="SUPFAM" id="SSF46689">
    <property type="entry name" value="Homeodomain-like"/>
    <property type="match status" value="2"/>
</dbReference>
<proteinExistence type="predicted"/>
<dbReference type="InterPro" id="IPR009057">
    <property type="entry name" value="Homeodomain-like_sf"/>
</dbReference>
<evidence type="ECO:0000313" key="5">
    <source>
        <dbReference type="EMBL" id="GAA6409506.1"/>
    </source>
</evidence>
<feature type="domain" description="HTH araC/xylS-type" evidence="4">
    <location>
        <begin position="292"/>
        <end position="390"/>
    </location>
</feature>
<keyword evidence="6" id="KW-1185">Reference proteome</keyword>
<dbReference type="PANTHER" id="PTHR43280">
    <property type="entry name" value="ARAC-FAMILY TRANSCRIPTIONAL REGULATOR"/>
    <property type="match status" value="1"/>
</dbReference>
<dbReference type="InterPro" id="IPR018060">
    <property type="entry name" value="HTH_AraC"/>
</dbReference>
<sequence length="397" mass="46361">MDLYLLKKLYELFEIPVYVEQDGKAVVSLPEEKQKFSPFFCDPDFAEELVLFAESRNTPFLYLEDEKIYYGIFCDVQKNVYFFGPLARKTMKHKEIKEYLFRHQVRVERKIMKCDLGIISKILVIMYYFCTGSQMEHESITIETRSTLESRWNPEEDLEHYQLEQSEEGKSHNSIEYETYLLQVIRTGDIEAMKRLMNEETLDMDQVGTIAVDSKKQTEYLMVSLITMSARAAIDGGVNPEQAYAISDVFLRQLEKCKNAAEMTLVGAKAQIDFTELVRKAKIMRSRVICVEECKDYIGKHLRKPFQVGEIAPTIGVSRTYLARKFSEVEGITIQQYIVQERCKHAANLLKYSNYPISIISEYFCFSSQSHFGVHFKKLYGVTPHEFRNQNRYIESK</sequence>
<evidence type="ECO:0000256" key="2">
    <source>
        <dbReference type="ARBA" id="ARBA00023125"/>
    </source>
</evidence>
<evidence type="ECO:0000256" key="1">
    <source>
        <dbReference type="ARBA" id="ARBA00023015"/>
    </source>
</evidence>
<evidence type="ECO:0000259" key="4">
    <source>
        <dbReference type="PROSITE" id="PS01124"/>
    </source>
</evidence>
<dbReference type="PROSITE" id="PS01124">
    <property type="entry name" value="HTH_ARAC_FAMILY_2"/>
    <property type="match status" value="1"/>
</dbReference>
<dbReference type="EMBL" id="BAABYW010000001">
    <property type="protein sequence ID" value="GAA6409506.1"/>
    <property type="molecule type" value="Genomic_DNA"/>
</dbReference>
<comment type="caution">
    <text evidence="5">The sequence shown here is derived from an EMBL/GenBank/DDBJ whole genome shotgun (WGS) entry which is preliminary data.</text>
</comment>
<evidence type="ECO:0000256" key="3">
    <source>
        <dbReference type="ARBA" id="ARBA00023163"/>
    </source>
</evidence>
<dbReference type="Proteomes" id="UP001600943">
    <property type="component" value="Unassembled WGS sequence"/>
</dbReference>
<dbReference type="Pfam" id="PF12833">
    <property type="entry name" value="HTH_18"/>
    <property type="match status" value="1"/>
</dbReference>
<dbReference type="PANTHER" id="PTHR43280:SF2">
    <property type="entry name" value="HTH-TYPE TRANSCRIPTIONAL REGULATOR EXSA"/>
    <property type="match status" value="1"/>
</dbReference>
<dbReference type="SMART" id="SM00342">
    <property type="entry name" value="HTH_ARAC"/>
    <property type="match status" value="1"/>
</dbReference>